<feature type="transmembrane region" description="Helical" evidence="1">
    <location>
        <begin position="6"/>
        <end position="27"/>
    </location>
</feature>
<name>D2RHK5_ARCPA</name>
<gene>
    <name evidence="2" type="ordered locus">Arcpr_0716</name>
</gene>
<dbReference type="Proteomes" id="UP000001901">
    <property type="component" value="Chromosome"/>
</dbReference>
<dbReference type="KEGG" id="apo:Arcpr_0716"/>
<keyword evidence="1" id="KW-0472">Membrane</keyword>
<evidence type="ECO:0000313" key="3">
    <source>
        <dbReference type="Proteomes" id="UP000001901"/>
    </source>
</evidence>
<reference evidence="2 3" key="1">
    <citation type="journal article" date="2010" name="Stand. Genomic Sci.">
        <title>Complete genome sequence of Archaeoglobus profundus type strain (AV18).</title>
        <authorList>
            <person name="von Jan M."/>
            <person name="Lapidus A."/>
            <person name="Del Rio T.G."/>
            <person name="Copeland A."/>
            <person name="Tice H."/>
            <person name="Cheng J.F."/>
            <person name="Lucas S."/>
            <person name="Chen F."/>
            <person name="Nolan M."/>
            <person name="Goodwin L."/>
            <person name="Han C."/>
            <person name="Pitluck S."/>
            <person name="Liolios K."/>
            <person name="Ivanova N."/>
            <person name="Mavromatis K."/>
            <person name="Ovchinnikova G."/>
            <person name="Chertkov O."/>
            <person name="Pati A."/>
            <person name="Chen A."/>
            <person name="Palaniappan K."/>
            <person name="Land M."/>
            <person name="Hauser L."/>
            <person name="Chang Y.J."/>
            <person name="Jeffries C.D."/>
            <person name="Saunders E."/>
            <person name="Brettin T."/>
            <person name="Detter J.C."/>
            <person name="Chain P."/>
            <person name="Eichinger K."/>
            <person name="Huber H."/>
            <person name="Spring S."/>
            <person name="Rohde M."/>
            <person name="Goker M."/>
            <person name="Wirth R."/>
            <person name="Woyke T."/>
            <person name="Bristow J."/>
            <person name="Eisen J.A."/>
            <person name="Markowitz V."/>
            <person name="Hugenholtz P."/>
            <person name="Kyrpides N.C."/>
            <person name="Klenk H.P."/>
        </authorList>
    </citation>
    <scope>NUCLEOTIDE SEQUENCE [LARGE SCALE GENOMIC DNA]</scope>
    <source>
        <strain evidence="3">DSM 5631 / JCM 9629 / NBRC 100127 / Av18</strain>
    </source>
</reference>
<dbReference type="RefSeq" id="WP_012940116.1">
    <property type="nucleotide sequence ID" value="NC_013741.1"/>
</dbReference>
<dbReference type="STRING" id="572546.Arcpr_0716"/>
<protein>
    <submittedName>
        <fullName evidence="2">Uncharacterized protein</fullName>
    </submittedName>
</protein>
<keyword evidence="1" id="KW-1133">Transmembrane helix</keyword>
<keyword evidence="3" id="KW-1185">Reference proteome</keyword>
<evidence type="ECO:0000256" key="1">
    <source>
        <dbReference type="SAM" id="Phobius"/>
    </source>
</evidence>
<dbReference type="AlphaFoldDB" id="D2RHK5"/>
<evidence type="ECO:0000313" key="2">
    <source>
        <dbReference type="EMBL" id="ADB57780.1"/>
    </source>
</evidence>
<dbReference type="eggNOG" id="arCOG07777">
    <property type="taxonomic scope" value="Archaea"/>
</dbReference>
<organism evidence="2 3">
    <name type="scientific">Archaeoglobus profundus (strain DSM 5631 / JCM 9629 / NBRC 100127 / Av18)</name>
    <dbReference type="NCBI Taxonomy" id="572546"/>
    <lineage>
        <taxon>Archaea</taxon>
        <taxon>Methanobacteriati</taxon>
        <taxon>Methanobacteriota</taxon>
        <taxon>Archaeoglobi</taxon>
        <taxon>Archaeoglobales</taxon>
        <taxon>Archaeoglobaceae</taxon>
        <taxon>Archaeoglobus</taxon>
    </lineage>
</organism>
<dbReference type="GeneID" id="8739376"/>
<dbReference type="PaxDb" id="572546-Arcpr_0716"/>
<proteinExistence type="predicted"/>
<dbReference type="HOGENOM" id="CLU_1656792_0_0_2"/>
<keyword evidence="1" id="KW-0812">Transmembrane</keyword>
<accession>D2RHK5</accession>
<sequence length="159" mass="17683">MEGLKGQLMLLSGIIMLFGCITLTMILNEYIQTMSIPIDISGKYIVLDVENLVRKSFEDSLENVTRSIAALNVTNETLAYYISSNVSQILQDVANATKMYYGIEGRYVNVDIDRIDVVAYNESERVVANANITVLIIYNDEGLEARTVVNVSSTSEVIK</sequence>
<dbReference type="EMBL" id="CP001857">
    <property type="protein sequence ID" value="ADB57780.1"/>
    <property type="molecule type" value="Genomic_DNA"/>
</dbReference>
<dbReference type="PROSITE" id="PS51257">
    <property type="entry name" value="PROKAR_LIPOPROTEIN"/>
    <property type="match status" value="1"/>
</dbReference>